<dbReference type="Proteomes" id="UP001500751">
    <property type="component" value="Unassembled WGS sequence"/>
</dbReference>
<evidence type="ECO:0008006" key="3">
    <source>
        <dbReference type="Google" id="ProtNLM"/>
    </source>
</evidence>
<organism evidence="1 2">
    <name type="scientific">Catenulispora yoronensis</name>
    <dbReference type="NCBI Taxonomy" id="450799"/>
    <lineage>
        <taxon>Bacteria</taxon>
        <taxon>Bacillati</taxon>
        <taxon>Actinomycetota</taxon>
        <taxon>Actinomycetes</taxon>
        <taxon>Catenulisporales</taxon>
        <taxon>Catenulisporaceae</taxon>
        <taxon>Catenulispora</taxon>
    </lineage>
</organism>
<comment type="caution">
    <text evidence="1">The sequence shown here is derived from an EMBL/GenBank/DDBJ whole genome shotgun (WGS) entry which is preliminary data.</text>
</comment>
<keyword evidence="2" id="KW-1185">Reference proteome</keyword>
<dbReference type="RefSeq" id="WP_344668175.1">
    <property type="nucleotide sequence ID" value="NZ_BAAAQN010000032.1"/>
</dbReference>
<dbReference type="EMBL" id="BAAAQN010000032">
    <property type="protein sequence ID" value="GAA2042131.1"/>
    <property type="molecule type" value="Genomic_DNA"/>
</dbReference>
<accession>A0ABN2URJ9</accession>
<evidence type="ECO:0000313" key="1">
    <source>
        <dbReference type="EMBL" id="GAA2042131.1"/>
    </source>
</evidence>
<name>A0ABN2URJ9_9ACTN</name>
<evidence type="ECO:0000313" key="2">
    <source>
        <dbReference type="Proteomes" id="UP001500751"/>
    </source>
</evidence>
<sequence>MRDDGSAEPHPTKVRPDARDLAALCPRSRPVPLGGGAHFARRALVIRGLMAGSLDAADAVLLTRPAAELLGLLVPIDGLAEQYLGGRQPAGLAITASDFETCRRALLAVVAGILDRWFGEDPELWLAAIARAGSWGGTVPALIESVALHEDRGEYDRIPGHAKDEGRAPRWPRGIDASAVLLAMAPPTLVDLFLDQCASSEPSRGILTRVMDRGPIVPKLVAYALGGEKSTPAMLQAYFRNPGMLAAGLRERVLRKPADVEVLQEVYLDSAADRTLRVGCVRRAEAAGGFEPGFRDGLVRGRFRDGSVSGGSVGDEDDTRLMEPLLASGDPVLVHWLLKRLNSRLSLPALRWAGYATLARTAGPEPVWALEQERVGRLEKMAGPVRASMADGDIAPILAAAEAVPLTIGVPGTAMELGAPMIEPWPYTDLISEHVEGNPRRLKAVALLRDWVD</sequence>
<reference evidence="1 2" key="1">
    <citation type="journal article" date="2019" name="Int. J. Syst. Evol. Microbiol.">
        <title>The Global Catalogue of Microorganisms (GCM) 10K type strain sequencing project: providing services to taxonomists for standard genome sequencing and annotation.</title>
        <authorList>
            <consortium name="The Broad Institute Genomics Platform"/>
            <consortium name="The Broad Institute Genome Sequencing Center for Infectious Disease"/>
            <person name="Wu L."/>
            <person name="Ma J."/>
        </authorList>
    </citation>
    <scope>NUCLEOTIDE SEQUENCE [LARGE SCALE GENOMIC DNA]</scope>
    <source>
        <strain evidence="1 2">JCM 16014</strain>
    </source>
</reference>
<gene>
    <name evidence="1" type="ORF">GCM10009839_50960</name>
</gene>
<proteinExistence type="predicted"/>
<protein>
    <recommendedName>
        <fullName evidence="3">HEAT repeat domain-containing protein</fullName>
    </recommendedName>
</protein>